<gene>
    <name evidence="4" type="ORF">TeGR_g2060</name>
</gene>
<dbReference type="InterPro" id="IPR049730">
    <property type="entry name" value="SNF2/RAD54-like_C"/>
</dbReference>
<accession>A0ABQ6N6N6</accession>
<protein>
    <recommendedName>
        <fullName evidence="3">Helicase C-terminal domain-containing protein</fullName>
    </recommendedName>
</protein>
<dbReference type="SUPFAM" id="SSF52540">
    <property type="entry name" value="P-loop containing nucleoside triphosphate hydrolases"/>
    <property type="match status" value="1"/>
</dbReference>
<evidence type="ECO:0000313" key="5">
    <source>
        <dbReference type="Proteomes" id="UP001165060"/>
    </source>
</evidence>
<dbReference type="InterPro" id="IPR027417">
    <property type="entry name" value="P-loop_NTPase"/>
</dbReference>
<evidence type="ECO:0000313" key="4">
    <source>
        <dbReference type="EMBL" id="GMI41611.1"/>
    </source>
</evidence>
<dbReference type="EMBL" id="BRYB01001013">
    <property type="protein sequence ID" value="GMI41611.1"/>
    <property type="molecule type" value="Genomic_DNA"/>
</dbReference>
<evidence type="ECO:0000259" key="3">
    <source>
        <dbReference type="PROSITE" id="PS51194"/>
    </source>
</evidence>
<organism evidence="4 5">
    <name type="scientific">Tetraparma gracilis</name>
    <dbReference type="NCBI Taxonomy" id="2962635"/>
    <lineage>
        <taxon>Eukaryota</taxon>
        <taxon>Sar</taxon>
        <taxon>Stramenopiles</taxon>
        <taxon>Ochrophyta</taxon>
        <taxon>Bolidophyceae</taxon>
        <taxon>Parmales</taxon>
        <taxon>Triparmaceae</taxon>
        <taxon>Tetraparma</taxon>
    </lineage>
</organism>
<keyword evidence="5" id="KW-1185">Reference proteome</keyword>
<keyword evidence="1" id="KW-0378">Hydrolase</keyword>
<dbReference type="PROSITE" id="PS51194">
    <property type="entry name" value="HELICASE_CTER"/>
    <property type="match status" value="1"/>
</dbReference>
<dbReference type="Gene3D" id="3.40.50.300">
    <property type="entry name" value="P-loop containing nucleotide triphosphate hydrolases"/>
    <property type="match status" value="1"/>
</dbReference>
<dbReference type="Pfam" id="PF00271">
    <property type="entry name" value="Helicase_C"/>
    <property type="match status" value="1"/>
</dbReference>
<dbReference type="PANTHER" id="PTHR45623">
    <property type="entry name" value="CHROMODOMAIN-HELICASE-DNA-BINDING PROTEIN 3-RELATED-RELATED"/>
    <property type="match status" value="1"/>
</dbReference>
<evidence type="ECO:0000256" key="1">
    <source>
        <dbReference type="ARBA" id="ARBA00022801"/>
    </source>
</evidence>
<keyword evidence="2" id="KW-0539">Nucleus</keyword>
<evidence type="ECO:0000256" key="2">
    <source>
        <dbReference type="ARBA" id="ARBA00023242"/>
    </source>
</evidence>
<feature type="domain" description="Helicase C-terminal" evidence="3">
    <location>
        <begin position="1"/>
        <end position="100"/>
    </location>
</feature>
<reference evidence="4 5" key="1">
    <citation type="journal article" date="2023" name="Commun. Biol.">
        <title>Genome analysis of Parmales, the sister group of diatoms, reveals the evolutionary specialization of diatoms from phago-mixotrophs to photoautotrophs.</title>
        <authorList>
            <person name="Ban H."/>
            <person name="Sato S."/>
            <person name="Yoshikawa S."/>
            <person name="Yamada K."/>
            <person name="Nakamura Y."/>
            <person name="Ichinomiya M."/>
            <person name="Sato N."/>
            <person name="Blanc-Mathieu R."/>
            <person name="Endo H."/>
            <person name="Kuwata A."/>
            <person name="Ogata H."/>
        </authorList>
    </citation>
    <scope>NUCLEOTIDE SEQUENCE [LARGE SCALE GENOMIC DNA]</scope>
</reference>
<name>A0ABQ6N6N6_9STRA</name>
<sequence>TNNAGGRNDSDDRHFVFLLSTRAGGLGINLASADTCIIFDSDWNPHQDSQAMDRCHRIGQVRPVAVYRLLTANSVDVDMMEKQISKKKLDRMTIAAGDFRKGGMRSKGNMTTDVLGELLQSDIANLKNKTDNVEDVRIPDDELDAIMDRTQIFPNFVQGVGAGPCKLPGEGRMYDIIDQKTDEGLAGFDGKQK</sequence>
<proteinExistence type="predicted"/>
<feature type="non-terminal residue" evidence="4">
    <location>
        <position position="1"/>
    </location>
</feature>
<comment type="caution">
    <text evidence="4">The sequence shown here is derived from an EMBL/GenBank/DDBJ whole genome shotgun (WGS) entry which is preliminary data.</text>
</comment>
<dbReference type="InterPro" id="IPR001650">
    <property type="entry name" value="Helicase_C-like"/>
</dbReference>
<dbReference type="CDD" id="cd18793">
    <property type="entry name" value="SF2_C_SNF"/>
    <property type="match status" value="1"/>
</dbReference>
<dbReference type="Proteomes" id="UP001165060">
    <property type="component" value="Unassembled WGS sequence"/>
</dbReference>